<feature type="compositionally biased region" description="Basic and acidic residues" evidence="1">
    <location>
        <begin position="7"/>
        <end position="19"/>
    </location>
</feature>
<feature type="region of interest" description="Disordered" evidence="1">
    <location>
        <begin position="1"/>
        <end position="80"/>
    </location>
</feature>
<proteinExistence type="predicted"/>
<name>A0AAV9W1K1_9PEZI</name>
<feature type="compositionally biased region" description="Basic and acidic residues" evidence="1">
    <location>
        <begin position="33"/>
        <end position="50"/>
    </location>
</feature>
<dbReference type="AlphaFoldDB" id="A0AAV9W1K1"/>
<evidence type="ECO:0000313" key="2">
    <source>
        <dbReference type="EMBL" id="KAK6500369.1"/>
    </source>
</evidence>
<comment type="caution">
    <text evidence="2">The sequence shown here is derived from an EMBL/GenBank/DDBJ whole genome shotgun (WGS) entry which is preliminary data.</text>
</comment>
<accession>A0AAV9W1K1</accession>
<reference evidence="2 3" key="1">
    <citation type="submission" date="2023-08" db="EMBL/GenBank/DDBJ databases">
        <authorList>
            <person name="Palmer J.M."/>
        </authorList>
    </citation>
    <scope>NUCLEOTIDE SEQUENCE [LARGE SCALE GENOMIC DNA]</scope>
    <source>
        <strain evidence="2 3">TWF481</strain>
    </source>
</reference>
<keyword evidence="3" id="KW-1185">Reference proteome</keyword>
<evidence type="ECO:0000256" key="1">
    <source>
        <dbReference type="SAM" id="MobiDB-lite"/>
    </source>
</evidence>
<dbReference type="Proteomes" id="UP001370758">
    <property type="component" value="Unassembled WGS sequence"/>
</dbReference>
<dbReference type="EMBL" id="JAVHJL010000007">
    <property type="protein sequence ID" value="KAK6500369.1"/>
    <property type="molecule type" value="Genomic_DNA"/>
</dbReference>
<evidence type="ECO:0000313" key="3">
    <source>
        <dbReference type="Proteomes" id="UP001370758"/>
    </source>
</evidence>
<organism evidence="2 3">
    <name type="scientific">Arthrobotrys musiformis</name>
    <dbReference type="NCBI Taxonomy" id="47236"/>
    <lineage>
        <taxon>Eukaryota</taxon>
        <taxon>Fungi</taxon>
        <taxon>Dikarya</taxon>
        <taxon>Ascomycota</taxon>
        <taxon>Pezizomycotina</taxon>
        <taxon>Orbiliomycetes</taxon>
        <taxon>Orbiliales</taxon>
        <taxon>Orbiliaceae</taxon>
        <taxon>Arthrobotrys</taxon>
    </lineage>
</organism>
<protein>
    <submittedName>
        <fullName evidence="2">Uncharacterized protein</fullName>
    </submittedName>
</protein>
<gene>
    <name evidence="2" type="ORF">TWF481_010712</name>
</gene>
<sequence>MSSPDGNHIEQDSHAHQVGEGRPIGPMLTGPPADKENPIDPKHPKDDDNRSPTTKSSRTKARASGSPSDAKGENAFPHGG</sequence>